<reference evidence="5 6" key="1">
    <citation type="submission" date="2021-07" db="EMBL/GenBank/DDBJ databases">
        <title>Paenibacillus radiodurans sp. nov., isolated from the southeastern edge of Tengger Desert.</title>
        <authorList>
            <person name="Zhang G."/>
        </authorList>
    </citation>
    <scope>NUCLEOTIDE SEQUENCE [LARGE SCALE GENOMIC DNA]</scope>
    <source>
        <strain evidence="5 6">CCM 7311</strain>
    </source>
</reference>
<evidence type="ECO:0000313" key="6">
    <source>
        <dbReference type="Proteomes" id="UP001519887"/>
    </source>
</evidence>
<gene>
    <name evidence="5" type="ORF">K0U00_31195</name>
</gene>
<comment type="caution">
    <text evidence="5">The sequence shown here is derived from an EMBL/GenBank/DDBJ whole genome shotgun (WGS) entry which is preliminary data.</text>
</comment>
<evidence type="ECO:0000313" key="5">
    <source>
        <dbReference type="EMBL" id="MBW7458517.1"/>
    </source>
</evidence>
<dbReference type="EMBL" id="JAHZIK010001227">
    <property type="protein sequence ID" value="MBW7458517.1"/>
    <property type="molecule type" value="Genomic_DNA"/>
</dbReference>
<keyword evidence="3 4" id="KW-0326">Glycosidase</keyword>
<evidence type="ECO:0000256" key="2">
    <source>
        <dbReference type="ARBA" id="ARBA00022801"/>
    </source>
</evidence>
<dbReference type="EC" id="3.2.1.89" evidence="4"/>
<evidence type="ECO:0000256" key="1">
    <source>
        <dbReference type="ARBA" id="ARBA00010687"/>
    </source>
</evidence>
<dbReference type="PANTHER" id="PTHR34983">
    <property type="entry name" value="ARABINOGALACTAN ENDO-BETA-1,4-GALACTANASE A"/>
    <property type="match status" value="1"/>
</dbReference>
<dbReference type="InterPro" id="IPR017853">
    <property type="entry name" value="GH"/>
</dbReference>
<comment type="catalytic activity">
    <reaction evidence="4">
        <text>The enzyme specifically hydrolyzes (1-&gt;4)-beta-D-galactosidic linkages in type I arabinogalactans.</text>
        <dbReference type="EC" id="3.2.1.89"/>
    </reaction>
</comment>
<evidence type="ECO:0000256" key="3">
    <source>
        <dbReference type="ARBA" id="ARBA00023295"/>
    </source>
</evidence>
<keyword evidence="2 4" id="KW-0378">Hydrolase</keyword>
<name>A0ABS7CCC7_9BACL</name>
<proteinExistence type="inferred from homology"/>
<protein>
    <recommendedName>
        <fullName evidence="4">Arabinogalactan endo-beta-1,4-galactanase</fullName>
        <ecNumber evidence="4">3.2.1.89</ecNumber>
    </recommendedName>
</protein>
<dbReference type="Gene3D" id="3.20.20.80">
    <property type="entry name" value="Glycosidases"/>
    <property type="match status" value="1"/>
</dbReference>
<dbReference type="Proteomes" id="UP001519887">
    <property type="component" value="Unassembled WGS sequence"/>
</dbReference>
<evidence type="ECO:0000256" key="4">
    <source>
        <dbReference type="RuleBase" id="RU361192"/>
    </source>
</evidence>
<dbReference type="RefSeq" id="WP_210040199.1">
    <property type="nucleotide sequence ID" value="NZ_JBHLVU010000007.1"/>
</dbReference>
<dbReference type="PANTHER" id="PTHR34983:SF2">
    <property type="entry name" value="ENDO-BETA-1,4-GALACTANASE"/>
    <property type="match status" value="1"/>
</dbReference>
<dbReference type="InterPro" id="IPR011683">
    <property type="entry name" value="Glyco_hydro_53"/>
</dbReference>
<comment type="similarity">
    <text evidence="1 4">Belongs to the glycosyl hydrolase 53 family.</text>
</comment>
<sequence>MPFIQGMDISFVDEIECAGGTYEVNGMQEDVLVIMKNSGVNAVRLRIWNDPAGGFCNLERTLVMARRIKALDMHFLLDFHYSDKWADPAQQWKPQAWENASFEELTEAIYAYTKHVLTELDNQNTLPDMVQIGNEITPGMLWPDGKVDGDFNTDEQWRKFTELVKSGIAAAKSVSPSINVMIHIDRGGDVDASLRFFEKFEQYEVTFDTIGLSFYPWWHGTLESLRRNLAELAVRFDKDINVVETAYPWTIDTSEGRAFIVDKEDQLHNGYPAAVEGQAQYLKDIIALIKETPNRRGAGFYWWEPAWIPSKEEWSVGHANNWSNLTLFDYEGRRLSSMNALSE</sequence>
<keyword evidence="6" id="KW-1185">Reference proteome</keyword>
<dbReference type="Pfam" id="PF07745">
    <property type="entry name" value="Glyco_hydro_53"/>
    <property type="match status" value="1"/>
</dbReference>
<dbReference type="SUPFAM" id="SSF51445">
    <property type="entry name" value="(Trans)glycosidases"/>
    <property type="match status" value="1"/>
</dbReference>
<organism evidence="5 6">
    <name type="scientific">Paenibacillus sepulcri</name>
    <dbReference type="NCBI Taxonomy" id="359917"/>
    <lineage>
        <taxon>Bacteria</taxon>
        <taxon>Bacillati</taxon>
        <taxon>Bacillota</taxon>
        <taxon>Bacilli</taxon>
        <taxon>Bacillales</taxon>
        <taxon>Paenibacillaceae</taxon>
        <taxon>Paenibacillus</taxon>
    </lineage>
</organism>
<accession>A0ABS7CCC7</accession>